<feature type="compositionally biased region" description="Basic and acidic residues" evidence="1">
    <location>
        <begin position="36"/>
        <end position="54"/>
    </location>
</feature>
<feature type="region of interest" description="Disordered" evidence="1">
    <location>
        <begin position="1"/>
        <end position="80"/>
    </location>
</feature>
<proteinExistence type="predicted"/>
<sequence>MSGEEYTTTAVESAPAPAVEEAAPVSQDPAPSSSGKSDDKKPVKVKKVVKELPPRKSGRARKPKKIDDDFVTGDDEEDLN</sequence>
<comment type="caution">
    <text evidence="2">The sequence shown here is derived from an EMBL/GenBank/DDBJ whole genome shotgun (WGS) entry which is preliminary data.</text>
</comment>
<reference evidence="2" key="1">
    <citation type="submission" date="2022-07" db="EMBL/GenBank/DDBJ databases">
        <title>Genome analysis of Parmales, a sister group of diatoms, reveals the evolutionary specialization of diatoms from phago-mixotrophs to photoautotrophs.</title>
        <authorList>
            <person name="Ban H."/>
            <person name="Sato S."/>
            <person name="Yoshikawa S."/>
            <person name="Kazumasa Y."/>
            <person name="Nakamura Y."/>
            <person name="Ichinomiya M."/>
            <person name="Saitoh K."/>
            <person name="Sato N."/>
            <person name="Blanc-Mathieu R."/>
            <person name="Endo H."/>
            <person name="Kuwata A."/>
            <person name="Ogata H."/>
        </authorList>
    </citation>
    <scope>NUCLEOTIDE SEQUENCE</scope>
</reference>
<evidence type="ECO:0000313" key="2">
    <source>
        <dbReference type="EMBL" id="GMH51474.1"/>
    </source>
</evidence>
<dbReference type="EMBL" id="BRXZ01001982">
    <property type="protein sequence ID" value="GMH51474.1"/>
    <property type="molecule type" value="Genomic_DNA"/>
</dbReference>
<feature type="compositionally biased region" description="Acidic residues" evidence="1">
    <location>
        <begin position="69"/>
        <end position="80"/>
    </location>
</feature>
<accession>A0A9W6ZJ39</accession>
<feature type="compositionally biased region" description="Low complexity" evidence="1">
    <location>
        <begin position="7"/>
        <end position="35"/>
    </location>
</feature>
<dbReference type="Proteomes" id="UP001165082">
    <property type="component" value="Unassembled WGS sequence"/>
</dbReference>
<evidence type="ECO:0000313" key="3">
    <source>
        <dbReference type="Proteomes" id="UP001165082"/>
    </source>
</evidence>
<evidence type="ECO:0000256" key="1">
    <source>
        <dbReference type="SAM" id="MobiDB-lite"/>
    </source>
</evidence>
<organism evidence="2 3">
    <name type="scientific">Triparma retinervis</name>
    <dbReference type="NCBI Taxonomy" id="2557542"/>
    <lineage>
        <taxon>Eukaryota</taxon>
        <taxon>Sar</taxon>
        <taxon>Stramenopiles</taxon>
        <taxon>Ochrophyta</taxon>
        <taxon>Bolidophyceae</taxon>
        <taxon>Parmales</taxon>
        <taxon>Triparmaceae</taxon>
        <taxon>Triparma</taxon>
    </lineage>
</organism>
<protein>
    <submittedName>
        <fullName evidence="2">Uncharacterized protein</fullName>
    </submittedName>
</protein>
<dbReference type="AlphaFoldDB" id="A0A9W6ZJ39"/>
<gene>
    <name evidence="2" type="ORF">TrRE_jg3633</name>
</gene>
<keyword evidence="3" id="KW-1185">Reference proteome</keyword>
<name>A0A9W6ZJ39_9STRA</name>